<dbReference type="Gene3D" id="1.10.3810.10">
    <property type="entry name" value="Biosynthetic peptidoglycan transglycosylase-like"/>
    <property type="match status" value="1"/>
</dbReference>
<keyword evidence="10" id="KW-1133">Transmembrane helix</keyword>
<evidence type="ECO:0000256" key="8">
    <source>
        <dbReference type="ARBA" id="ARBA00022968"/>
    </source>
</evidence>
<keyword evidence="9" id="KW-0573">Peptidoglycan synthesis</keyword>
<evidence type="ECO:0000256" key="16">
    <source>
        <dbReference type="SAM" id="MobiDB-lite"/>
    </source>
</evidence>
<keyword evidence="11" id="KW-0472">Membrane</keyword>
<keyword evidence="6" id="KW-0812">Transmembrane</keyword>
<evidence type="ECO:0000256" key="14">
    <source>
        <dbReference type="ARBA" id="ARBA00044770"/>
    </source>
</evidence>
<dbReference type="GO" id="GO:0030288">
    <property type="term" value="C:outer membrane-bounded periplasmic space"/>
    <property type="evidence" value="ECO:0007669"/>
    <property type="project" value="TreeGrafter"/>
</dbReference>
<dbReference type="PANTHER" id="PTHR32282">
    <property type="entry name" value="BINDING PROTEIN TRANSPEPTIDASE, PUTATIVE-RELATED"/>
    <property type="match status" value="1"/>
</dbReference>
<comment type="subcellular location">
    <subcellularLocation>
        <location evidence="1">Cell membrane</location>
        <topology evidence="1">Single-pass type II membrane protein</topology>
    </subcellularLocation>
</comment>
<evidence type="ECO:0000256" key="12">
    <source>
        <dbReference type="ARBA" id="ARBA00023251"/>
    </source>
</evidence>
<dbReference type="GO" id="GO:0005886">
    <property type="term" value="C:plasma membrane"/>
    <property type="evidence" value="ECO:0007669"/>
    <property type="project" value="UniProtKB-SubCell"/>
</dbReference>
<evidence type="ECO:0000256" key="9">
    <source>
        <dbReference type="ARBA" id="ARBA00022984"/>
    </source>
</evidence>
<evidence type="ECO:0000256" key="15">
    <source>
        <dbReference type="ARBA" id="ARBA00049902"/>
    </source>
</evidence>
<accession>A0A060C2A5</accession>
<keyword evidence="3" id="KW-1003">Cell membrane</keyword>
<name>A0A060C2A5_9FIRM</name>
<evidence type="ECO:0000256" key="5">
    <source>
        <dbReference type="ARBA" id="ARBA00022679"/>
    </source>
</evidence>
<dbReference type="UniPathway" id="UPA00219"/>
<dbReference type="InterPro" id="IPR023346">
    <property type="entry name" value="Lysozyme-like_dom_sf"/>
</dbReference>
<dbReference type="EMBL" id="KF121761">
    <property type="protein sequence ID" value="AIA89052.1"/>
    <property type="molecule type" value="Genomic_DNA"/>
</dbReference>
<evidence type="ECO:0000256" key="13">
    <source>
        <dbReference type="ARBA" id="ARBA00023316"/>
    </source>
</evidence>
<dbReference type="GO" id="GO:0008360">
    <property type="term" value="P:regulation of cell shape"/>
    <property type="evidence" value="ECO:0007669"/>
    <property type="project" value="UniProtKB-KW"/>
</dbReference>
<feature type="non-terminal residue" evidence="17">
    <location>
        <position position="55"/>
    </location>
</feature>
<dbReference type="SUPFAM" id="SSF53955">
    <property type="entry name" value="Lysozyme-like"/>
    <property type="match status" value="1"/>
</dbReference>
<evidence type="ECO:0000256" key="6">
    <source>
        <dbReference type="ARBA" id="ARBA00022692"/>
    </source>
</evidence>
<keyword evidence="8" id="KW-0735">Signal-anchor</keyword>
<dbReference type="InterPro" id="IPR050396">
    <property type="entry name" value="Glycosyltr_51/Transpeptidase"/>
</dbReference>
<dbReference type="GO" id="GO:0009252">
    <property type="term" value="P:peptidoglycan biosynthetic process"/>
    <property type="evidence" value="ECO:0007669"/>
    <property type="project" value="UniProtKB-UniPathway"/>
</dbReference>
<sequence length="55" mass="6038">MLAGLPQAPTAYDPINHPEAARERQHTVLRLMANQHLISEETAVKAGEEGLHLNP</sequence>
<evidence type="ECO:0000256" key="11">
    <source>
        <dbReference type="ARBA" id="ARBA00023136"/>
    </source>
</evidence>
<evidence type="ECO:0000256" key="7">
    <source>
        <dbReference type="ARBA" id="ARBA00022960"/>
    </source>
</evidence>
<dbReference type="PANTHER" id="PTHR32282:SF11">
    <property type="entry name" value="PENICILLIN-BINDING PROTEIN 1B"/>
    <property type="match status" value="1"/>
</dbReference>
<dbReference type="GO" id="GO:0008955">
    <property type="term" value="F:peptidoglycan glycosyltransferase activity"/>
    <property type="evidence" value="ECO:0007669"/>
    <property type="project" value="UniProtKB-EC"/>
</dbReference>
<comment type="catalytic activity">
    <reaction evidence="15">
        <text>[GlcNAc-(1-&gt;4)-Mur2Ac(oyl-L-Ala-gamma-D-Glu-L-Lys-D-Ala-D-Ala)](n)-di-trans,octa-cis-undecaprenyl diphosphate + beta-D-GlcNAc-(1-&gt;4)-Mur2Ac(oyl-L-Ala-gamma-D-Glu-L-Lys-D-Ala-D-Ala)-di-trans,octa-cis-undecaprenyl diphosphate = [GlcNAc-(1-&gt;4)-Mur2Ac(oyl-L-Ala-gamma-D-Glu-L-Lys-D-Ala-D-Ala)](n+1)-di-trans,octa-cis-undecaprenyl diphosphate + di-trans,octa-cis-undecaprenyl diphosphate + H(+)</text>
        <dbReference type="Rhea" id="RHEA:23708"/>
        <dbReference type="Rhea" id="RHEA-COMP:9602"/>
        <dbReference type="Rhea" id="RHEA-COMP:9603"/>
        <dbReference type="ChEBI" id="CHEBI:15378"/>
        <dbReference type="ChEBI" id="CHEBI:58405"/>
        <dbReference type="ChEBI" id="CHEBI:60033"/>
        <dbReference type="ChEBI" id="CHEBI:78435"/>
        <dbReference type="EC" id="2.4.99.28"/>
    </reaction>
</comment>
<evidence type="ECO:0000256" key="1">
    <source>
        <dbReference type="ARBA" id="ARBA00004401"/>
    </source>
</evidence>
<dbReference type="GO" id="GO:0046677">
    <property type="term" value="P:response to antibiotic"/>
    <property type="evidence" value="ECO:0007669"/>
    <property type="project" value="UniProtKB-KW"/>
</dbReference>
<keyword evidence="12" id="KW-0046">Antibiotic resistance</keyword>
<feature type="region of interest" description="Disordered" evidence="16">
    <location>
        <begin position="1"/>
        <end position="23"/>
    </location>
</feature>
<reference evidence="17" key="1">
    <citation type="journal article" date="2013" name="Environ. Microbiol.">
        <title>Seasonally variable intestinal metagenomes of the red palm weevil (Rhynchophorus ferrugineus).</title>
        <authorList>
            <person name="Jia S."/>
            <person name="Zhang X."/>
            <person name="Zhang G."/>
            <person name="Yin A."/>
            <person name="Zhang S."/>
            <person name="Li F."/>
            <person name="Wang L."/>
            <person name="Zhao D."/>
            <person name="Yun Q."/>
            <person name="Tala"/>
            <person name="Wang J."/>
            <person name="Sun G."/>
            <person name="Baabdullah M."/>
            <person name="Yu X."/>
            <person name="Hu S."/>
            <person name="Al-Mssallem I.S."/>
            <person name="Yu J."/>
        </authorList>
    </citation>
    <scope>NUCLEOTIDE SEQUENCE</scope>
</reference>
<keyword evidence="4" id="KW-0328">Glycosyltransferase</keyword>
<dbReference type="EC" id="2.4.99.28" evidence="14"/>
<dbReference type="GO" id="GO:0071555">
    <property type="term" value="P:cell wall organization"/>
    <property type="evidence" value="ECO:0007669"/>
    <property type="project" value="UniProtKB-KW"/>
</dbReference>
<evidence type="ECO:0000256" key="3">
    <source>
        <dbReference type="ARBA" id="ARBA00022475"/>
    </source>
</evidence>
<dbReference type="InterPro" id="IPR036950">
    <property type="entry name" value="PBP_transglycosylase"/>
</dbReference>
<keyword evidence="7" id="KW-0133">Cell shape</keyword>
<dbReference type="AlphaFoldDB" id="A0A060C2A5"/>
<keyword evidence="5" id="KW-0808">Transferase</keyword>
<evidence type="ECO:0000256" key="10">
    <source>
        <dbReference type="ARBA" id="ARBA00022989"/>
    </source>
</evidence>
<evidence type="ECO:0000256" key="2">
    <source>
        <dbReference type="ARBA" id="ARBA00018638"/>
    </source>
</evidence>
<protein>
    <recommendedName>
        <fullName evidence="2">Penicillin-binding protein 1A</fullName>
        <ecNumber evidence="14">2.4.99.28</ecNumber>
    </recommendedName>
</protein>
<organism evidence="17">
    <name type="scientific">uncultured Candidatus Desulforudis sp</name>
    <dbReference type="NCBI Taxonomy" id="703112"/>
    <lineage>
        <taxon>Bacteria</taxon>
        <taxon>Bacillati</taxon>
        <taxon>Bacillota</taxon>
        <taxon>Clostridia</taxon>
        <taxon>Thermoanaerobacterales</taxon>
        <taxon>Candidatus Desulforudaceae</taxon>
        <taxon>Candidatus Desulforudis</taxon>
        <taxon>environmental samples</taxon>
    </lineage>
</organism>
<keyword evidence="13" id="KW-0961">Cell wall biogenesis/degradation</keyword>
<evidence type="ECO:0000313" key="17">
    <source>
        <dbReference type="EMBL" id="AIA89052.1"/>
    </source>
</evidence>
<evidence type="ECO:0000256" key="4">
    <source>
        <dbReference type="ARBA" id="ARBA00022676"/>
    </source>
</evidence>
<proteinExistence type="predicted"/>